<dbReference type="GO" id="GO:0016020">
    <property type="term" value="C:membrane"/>
    <property type="evidence" value="ECO:0007669"/>
    <property type="project" value="UniProtKB-SubCell"/>
</dbReference>
<dbReference type="AlphaFoldDB" id="A0A6P8ZW15"/>
<feature type="domain" description="Major facilitator superfamily (MFS) profile" evidence="7">
    <location>
        <begin position="58"/>
        <end position="501"/>
    </location>
</feature>
<keyword evidence="4 6" id="KW-0472">Membrane</keyword>
<gene>
    <name evidence="9" type="primary">LOC117650318</name>
</gene>
<evidence type="ECO:0000256" key="4">
    <source>
        <dbReference type="ARBA" id="ARBA00023136"/>
    </source>
</evidence>
<evidence type="ECO:0000313" key="9">
    <source>
        <dbReference type="RefSeq" id="XP_034249558.1"/>
    </source>
</evidence>
<feature type="transmembrane region" description="Helical" evidence="6">
    <location>
        <begin position="152"/>
        <end position="173"/>
    </location>
</feature>
<evidence type="ECO:0000313" key="8">
    <source>
        <dbReference type="Proteomes" id="UP000515158"/>
    </source>
</evidence>
<feature type="transmembrane region" description="Helical" evidence="6">
    <location>
        <begin position="333"/>
        <end position="353"/>
    </location>
</feature>
<evidence type="ECO:0000259" key="7">
    <source>
        <dbReference type="PROSITE" id="PS50850"/>
    </source>
</evidence>
<dbReference type="InterPro" id="IPR020846">
    <property type="entry name" value="MFS_dom"/>
</dbReference>
<sequence length="501" mass="53598">MLTHKDAETAAAMAVTDKGRAEETPASSEGAEAPRPSPRAAAGAAGVPWPSVGCQCLSAAALMCQTLAQGMAQGWSSPGVSKLMHGEGPFVPTAEERTWIVSLFELGLLPGSVVSWAVFTRLGRPYTLSVAPLAFLVWVLLTYFASSAGHLYAARLLAGTGMGVNFTFSSIYLGEMATPVMRSVLILVMTLLAPSGQLLAFVIGPQLTYWQEALSPLPLIAASLLLHLFCTRESPFFLAMEGRHEDAEAVLFKLRRGHEPAAVREEMAKIRRSVQRQMEEAQSWRDTLSPPGVKRAALIVMVLSGSPALFGVTTVLSFTQSIFEEAGAPIPKVASMLVIGVKVVMIVVSMYLVERLGRRVQLSATAIINFMAATGGGVIPVSHVLQGELLSQRAKMIVAPLSAVLLSATSFGTQQAFGALGKIGEYFIPFGVFALTNLFIAVFTILVVPETRGRTLVRVQDELRERALSSTASRQQLVEHGQHEQDQDGTLAEREHAAGSA</sequence>
<feature type="transmembrane region" description="Helical" evidence="6">
    <location>
        <begin position="126"/>
        <end position="146"/>
    </location>
</feature>
<keyword evidence="2 6" id="KW-0812">Transmembrane</keyword>
<dbReference type="InterPro" id="IPR050549">
    <property type="entry name" value="MFS_Trehalose_Transporter"/>
</dbReference>
<organism evidence="9">
    <name type="scientific">Thrips palmi</name>
    <name type="common">Melon thrips</name>
    <dbReference type="NCBI Taxonomy" id="161013"/>
    <lineage>
        <taxon>Eukaryota</taxon>
        <taxon>Metazoa</taxon>
        <taxon>Ecdysozoa</taxon>
        <taxon>Arthropoda</taxon>
        <taxon>Hexapoda</taxon>
        <taxon>Insecta</taxon>
        <taxon>Pterygota</taxon>
        <taxon>Neoptera</taxon>
        <taxon>Paraneoptera</taxon>
        <taxon>Thysanoptera</taxon>
        <taxon>Terebrantia</taxon>
        <taxon>Thripoidea</taxon>
        <taxon>Thripidae</taxon>
        <taxon>Thrips</taxon>
    </lineage>
</organism>
<evidence type="ECO:0000256" key="1">
    <source>
        <dbReference type="ARBA" id="ARBA00004141"/>
    </source>
</evidence>
<dbReference type="Pfam" id="PF00083">
    <property type="entry name" value="Sugar_tr"/>
    <property type="match status" value="1"/>
</dbReference>
<feature type="region of interest" description="Disordered" evidence="5">
    <location>
        <begin position="1"/>
        <end position="44"/>
    </location>
</feature>
<dbReference type="SUPFAM" id="SSF103473">
    <property type="entry name" value="MFS general substrate transporter"/>
    <property type="match status" value="1"/>
</dbReference>
<dbReference type="OrthoDB" id="4142200at2759"/>
<protein>
    <submittedName>
        <fullName evidence="9">Probable metabolite transport protein CsbC isoform X2</fullName>
    </submittedName>
</protein>
<dbReference type="GO" id="GO:0022857">
    <property type="term" value="F:transmembrane transporter activity"/>
    <property type="evidence" value="ECO:0007669"/>
    <property type="project" value="InterPro"/>
</dbReference>
<feature type="region of interest" description="Disordered" evidence="5">
    <location>
        <begin position="471"/>
        <end position="501"/>
    </location>
</feature>
<keyword evidence="8" id="KW-1185">Reference proteome</keyword>
<dbReference type="InterPro" id="IPR036259">
    <property type="entry name" value="MFS_trans_sf"/>
</dbReference>
<dbReference type="InterPro" id="IPR005829">
    <property type="entry name" value="Sugar_transporter_CS"/>
</dbReference>
<dbReference type="Gene3D" id="1.20.1250.20">
    <property type="entry name" value="MFS general substrate transporter like domains"/>
    <property type="match status" value="1"/>
</dbReference>
<feature type="compositionally biased region" description="Low complexity" evidence="5">
    <location>
        <begin position="29"/>
        <end position="44"/>
    </location>
</feature>
<dbReference type="PROSITE" id="PS00216">
    <property type="entry name" value="SUGAR_TRANSPORT_1"/>
    <property type="match status" value="1"/>
</dbReference>
<evidence type="ECO:0000256" key="5">
    <source>
        <dbReference type="SAM" id="MobiDB-lite"/>
    </source>
</evidence>
<reference evidence="9" key="1">
    <citation type="submission" date="2025-08" db="UniProtKB">
        <authorList>
            <consortium name="RefSeq"/>
        </authorList>
    </citation>
    <scope>IDENTIFICATION</scope>
    <source>
        <tissue evidence="9">Total insect</tissue>
    </source>
</reference>
<feature type="transmembrane region" description="Helical" evidence="6">
    <location>
        <begin position="213"/>
        <end position="230"/>
    </location>
</feature>
<dbReference type="Proteomes" id="UP000515158">
    <property type="component" value="Unplaced"/>
</dbReference>
<dbReference type="PANTHER" id="PTHR48021">
    <property type="match status" value="1"/>
</dbReference>
<dbReference type="InterPro" id="IPR005828">
    <property type="entry name" value="MFS_sugar_transport-like"/>
</dbReference>
<keyword evidence="3 6" id="KW-1133">Transmembrane helix</keyword>
<evidence type="ECO:0000256" key="3">
    <source>
        <dbReference type="ARBA" id="ARBA00022989"/>
    </source>
</evidence>
<name>A0A6P8ZW15_THRPL</name>
<dbReference type="PANTHER" id="PTHR48021:SF46">
    <property type="entry name" value="MAJOR FACILITATOR SUPERFAMILY (MFS) PROFILE DOMAIN-CONTAINING PROTEIN"/>
    <property type="match status" value="1"/>
</dbReference>
<dbReference type="PROSITE" id="PS50850">
    <property type="entry name" value="MFS"/>
    <property type="match status" value="1"/>
</dbReference>
<feature type="compositionally biased region" description="Basic and acidic residues" evidence="5">
    <location>
        <begin position="480"/>
        <end position="501"/>
    </location>
</feature>
<comment type="subcellular location">
    <subcellularLocation>
        <location evidence="1">Membrane</location>
        <topology evidence="1">Multi-pass membrane protein</topology>
    </subcellularLocation>
</comment>
<proteinExistence type="predicted"/>
<feature type="transmembrane region" description="Helical" evidence="6">
    <location>
        <begin position="185"/>
        <end position="207"/>
    </location>
</feature>
<evidence type="ECO:0000256" key="2">
    <source>
        <dbReference type="ARBA" id="ARBA00022692"/>
    </source>
</evidence>
<evidence type="ECO:0000256" key="6">
    <source>
        <dbReference type="SAM" id="Phobius"/>
    </source>
</evidence>
<feature type="transmembrane region" description="Helical" evidence="6">
    <location>
        <begin position="296"/>
        <end position="318"/>
    </location>
</feature>
<dbReference type="GeneID" id="117650318"/>
<feature type="transmembrane region" description="Helical" evidence="6">
    <location>
        <begin position="426"/>
        <end position="448"/>
    </location>
</feature>
<dbReference type="RefSeq" id="XP_034249558.1">
    <property type="nucleotide sequence ID" value="XM_034393667.1"/>
</dbReference>
<accession>A0A6P8ZW15</accession>